<feature type="compositionally biased region" description="Basic residues" evidence="1">
    <location>
        <begin position="54"/>
        <end position="63"/>
    </location>
</feature>
<keyword evidence="3" id="KW-1185">Reference proteome</keyword>
<reference evidence="2" key="1">
    <citation type="submission" date="2020-07" db="EMBL/GenBank/DDBJ databases">
        <title>Ethylene signaling mediates host invasion by parasitic plants.</title>
        <authorList>
            <person name="Yoshida S."/>
        </authorList>
    </citation>
    <scope>NUCLEOTIDE SEQUENCE</scope>
    <source>
        <strain evidence="2">Okayama</strain>
    </source>
</reference>
<organism evidence="2 3">
    <name type="scientific">Phtheirospermum japonicum</name>
    <dbReference type="NCBI Taxonomy" id="374723"/>
    <lineage>
        <taxon>Eukaryota</taxon>
        <taxon>Viridiplantae</taxon>
        <taxon>Streptophyta</taxon>
        <taxon>Embryophyta</taxon>
        <taxon>Tracheophyta</taxon>
        <taxon>Spermatophyta</taxon>
        <taxon>Magnoliopsida</taxon>
        <taxon>eudicotyledons</taxon>
        <taxon>Gunneridae</taxon>
        <taxon>Pentapetalae</taxon>
        <taxon>asterids</taxon>
        <taxon>lamiids</taxon>
        <taxon>Lamiales</taxon>
        <taxon>Orobanchaceae</taxon>
        <taxon>Orobanchaceae incertae sedis</taxon>
        <taxon>Phtheirospermum</taxon>
    </lineage>
</organism>
<dbReference type="EMBL" id="BMAC01000422">
    <property type="protein sequence ID" value="GFP96110.1"/>
    <property type="molecule type" value="Genomic_DNA"/>
</dbReference>
<evidence type="ECO:0000313" key="3">
    <source>
        <dbReference type="Proteomes" id="UP000653305"/>
    </source>
</evidence>
<evidence type="ECO:0000256" key="1">
    <source>
        <dbReference type="SAM" id="MobiDB-lite"/>
    </source>
</evidence>
<evidence type="ECO:0000313" key="2">
    <source>
        <dbReference type="EMBL" id="GFP96110.1"/>
    </source>
</evidence>
<accession>A0A830C950</accession>
<gene>
    <name evidence="2" type="ORF">PHJA_001755100</name>
</gene>
<feature type="region of interest" description="Disordered" evidence="1">
    <location>
        <begin position="54"/>
        <end position="74"/>
    </location>
</feature>
<feature type="compositionally biased region" description="Low complexity" evidence="1">
    <location>
        <begin position="64"/>
        <end position="74"/>
    </location>
</feature>
<protein>
    <submittedName>
        <fullName evidence="2">Cytochrome b5</fullName>
    </submittedName>
</protein>
<comment type="caution">
    <text evidence="2">The sequence shown here is derived from an EMBL/GenBank/DDBJ whole genome shotgun (WGS) entry which is preliminary data.</text>
</comment>
<sequence length="74" mass="8469">MRFCCLQLVKMQRPSSMMSGIAMTLGRCWRNTMWVSSISQPSLPRTARLLRCRVSTKKARKRNTSSTSSNSWSP</sequence>
<dbReference type="Proteomes" id="UP000653305">
    <property type="component" value="Unassembled WGS sequence"/>
</dbReference>
<proteinExistence type="predicted"/>
<name>A0A830C950_9LAMI</name>
<dbReference type="AlphaFoldDB" id="A0A830C950"/>